<dbReference type="SUPFAM" id="SSF56784">
    <property type="entry name" value="HAD-like"/>
    <property type="match status" value="1"/>
</dbReference>
<dbReference type="InterPro" id="IPR023214">
    <property type="entry name" value="HAD_sf"/>
</dbReference>
<proteinExistence type="predicted"/>
<evidence type="ECO:0000313" key="1">
    <source>
        <dbReference type="EMBL" id="KAL0063262.1"/>
    </source>
</evidence>
<dbReference type="Gene3D" id="1.10.150.240">
    <property type="entry name" value="Putative phosphatase, domain 2"/>
    <property type="match status" value="1"/>
</dbReference>
<dbReference type="PANTHER" id="PTHR43481">
    <property type="entry name" value="FRUCTOSE-1-PHOSPHATE PHOSPHATASE"/>
    <property type="match status" value="1"/>
</dbReference>
<dbReference type="Gene3D" id="3.40.50.1000">
    <property type="entry name" value="HAD superfamily/HAD-like"/>
    <property type="match status" value="1"/>
</dbReference>
<dbReference type="PANTHER" id="PTHR43481:SF4">
    <property type="entry name" value="GLYCEROL-1-PHOSPHATE PHOSPHOHYDROLASE 1-RELATED"/>
    <property type="match status" value="1"/>
</dbReference>
<dbReference type="InterPro" id="IPR051806">
    <property type="entry name" value="HAD-like_SPP"/>
</dbReference>
<gene>
    <name evidence="1" type="ORF">AAF712_009864</name>
</gene>
<evidence type="ECO:0008006" key="3">
    <source>
        <dbReference type="Google" id="ProtNLM"/>
    </source>
</evidence>
<evidence type="ECO:0000313" key="2">
    <source>
        <dbReference type="Proteomes" id="UP001437256"/>
    </source>
</evidence>
<dbReference type="InterPro" id="IPR006439">
    <property type="entry name" value="HAD-SF_hydro_IA"/>
</dbReference>
<organism evidence="1 2">
    <name type="scientific">Marasmius tenuissimus</name>
    <dbReference type="NCBI Taxonomy" id="585030"/>
    <lineage>
        <taxon>Eukaryota</taxon>
        <taxon>Fungi</taxon>
        <taxon>Dikarya</taxon>
        <taxon>Basidiomycota</taxon>
        <taxon>Agaricomycotina</taxon>
        <taxon>Agaricomycetes</taxon>
        <taxon>Agaricomycetidae</taxon>
        <taxon>Agaricales</taxon>
        <taxon>Marasmiineae</taxon>
        <taxon>Marasmiaceae</taxon>
        <taxon>Marasmius</taxon>
    </lineage>
</organism>
<protein>
    <recommendedName>
        <fullName evidence="3">Phosphatase</fullName>
    </recommendedName>
</protein>
<dbReference type="InterPro" id="IPR023198">
    <property type="entry name" value="PGP-like_dom2"/>
</dbReference>
<dbReference type="NCBIfam" id="TIGR01509">
    <property type="entry name" value="HAD-SF-IA-v3"/>
    <property type="match status" value="1"/>
</dbReference>
<sequence length="236" mass="25338">MGQILFDMDGTLIDSTPGLIKAWEQFSEDYNLGDPAKMIHDTHGRRLSDTLKDICNIQDEKTLLAEIDRFEELVILGGPIALPGSLDLLQALSSEHPSSWTIVTSDETTSEPIHLATAYYAPRALERCGIPLPKVGIVTSNDVENGKPHPDPYLAGASKCGVDASRCLVVEDAIAGMKSGRNAGSTTVAVCTSTSRVVIESSDASPDFIIEDLTRMSIRPVEGSRAIEVTIDVRAG</sequence>
<name>A0ABR2ZQ55_9AGAR</name>
<reference evidence="1 2" key="1">
    <citation type="submission" date="2024-05" db="EMBL/GenBank/DDBJ databases">
        <title>A draft genome resource for the thread blight pathogen Marasmius tenuissimus strain MS-2.</title>
        <authorList>
            <person name="Yulfo-Soto G.E."/>
            <person name="Baruah I.K."/>
            <person name="Amoako-Attah I."/>
            <person name="Bukari Y."/>
            <person name="Meinhardt L.W."/>
            <person name="Bailey B.A."/>
            <person name="Cohen S.P."/>
        </authorList>
    </citation>
    <scope>NUCLEOTIDE SEQUENCE [LARGE SCALE GENOMIC DNA]</scope>
    <source>
        <strain evidence="1 2">MS-2</strain>
    </source>
</reference>
<dbReference type="SFLD" id="SFLDS00003">
    <property type="entry name" value="Haloacid_Dehalogenase"/>
    <property type="match status" value="1"/>
</dbReference>
<dbReference type="EMBL" id="JBBXMP010000085">
    <property type="protein sequence ID" value="KAL0063262.1"/>
    <property type="molecule type" value="Genomic_DNA"/>
</dbReference>
<comment type="caution">
    <text evidence="1">The sequence shown here is derived from an EMBL/GenBank/DDBJ whole genome shotgun (WGS) entry which is preliminary data.</text>
</comment>
<keyword evidence="2" id="KW-1185">Reference proteome</keyword>
<dbReference type="SFLD" id="SFLDG01129">
    <property type="entry name" value="C1.5:_HAD__Beta-PGM__Phosphata"/>
    <property type="match status" value="1"/>
</dbReference>
<dbReference type="Proteomes" id="UP001437256">
    <property type="component" value="Unassembled WGS sequence"/>
</dbReference>
<accession>A0ABR2ZQ55</accession>
<dbReference type="InterPro" id="IPR036412">
    <property type="entry name" value="HAD-like_sf"/>
</dbReference>
<dbReference type="Pfam" id="PF00702">
    <property type="entry name" value="Hydrolase"/>
    <property type="match status" value="1"/>
</dbReference>